<sequence length="68" mass="8148">MRNFVAKNDYNRASTHKSARDYTRLSKHELLEESMDAWEDLDDVELLEEYIPLKDPKQWESNKETTLC</sequence>
<dbReference type="Proteomes" id="UP001217333">
    <property type="component" value="Segment"/>
</dbReference>
<proteinExistence type="predicted"/>
<evidence type="ECO:0000313" key="2">
    <source>
        <dbReference type="Proteomes" id="UP001217333"/>
    </source>
</evidence>
<dbReference type="InterPro" id="IPR055654">
    <property type="entry name" value="DUF7230"/>
</dbReference>
<organism evidence="1 2">
    <name type="scientific">Salmonella phage GSW6</name>
    <dbReference type="NCBI Taxonomy" id="3025422"/>
    <lineage>
        <taxon>Viruses</taxon>
        <taxon>Duplodnaviria</taxon>
        <taxon>Heunggongvirae</taxon>
        <taxon>Uroviricota</taxon>
        <taxon>Caudoviricetes</taxon>
        <taxon>Demerecviridae</taxon>
        <taxon>Markadamsvirinae</taxon>
        <taxon>Epseptimavirus</taxon>
        <taxon>Epseptimavirus GSW6</taxon>
    </lineage>
</organism>
<dbReference type="RefSeq" id="YP_012772529.1">
    <property type="nucleotide sequence ID" value="NC_111398.1"/>
</dbReference>
<evidence type="ECO:0000313" key="1">
    <source>
        <dbReference type="EMBL" id="WCX68782.1"/>
    </source>
</evidence>
<evidence type="ECO:0008006" key="3">
    <source>
        <dbReference type="Google" id="ProtNLM"/>
    </source>
</evidence>
<reference evidence="1" key="1">
    <citation type="submission" date="2023-01" db="EMBL/GenBank/DDBJ databases">
        <authorList>
            <person name="Bringhurst R.M."/>
            <person name="Homer T.E."/>
        </authorList>
    </citation>
    <scope>NUCLEOTIDE SEQUENCE</scope>
</reference>
<dbReference type="Pfam" id="PF23876">
    <property type="entry name" value="DUF7230"/>
    <property type="match status" value="1"/>
</dbReference>
<protein>
    <recommendedName>
        <fullName evidence="3">Metallopeptidase</fullName>
    </recommendedName>
</protein>
<keyword evidence="2" id="KW-1185">Reference proteome</keyword>
<accession>A0AAF0C0G1</accession>
<dbReference type="EMBL" id="OQ362005">
    <property type="protein sequence ID" value="WCX68782.1"/>
    <property type="molecule type" value="Genomic_DNA"/>
</dbReference>
<name>A0AAF0C0G1_9CAUD</name>